<evidence type="ECO:0000256" key="6">
    <source>
        <dbReference type="PROSITE-ProRule" id="PRU00339"/>
    </source>
</evidence>
<protein>
    <recommendedName>
        <fullName evidence="7">HTH araC/xylS-type domain-containing protein</fullName>
    </recommendedName>
</protein>
<dbReference type="InterPro" id="IPR013105">
    <property type="entry name" value="TPR_2"/>
</dbReference>
<dbReference type="Proteomes" id="UP001330184">
    <property type="component" value="Chromosome"/>
</dbReference>
<dbReference type="SMART" id="SM00028">
    <property type="entry name" value="TPR"/>
    <property type="match status" value="4"/>
</dbReference>
<evidence type="ECO:0000256" key="2">
    <source>
        <dbReference type="ARBA" id="ARBA00022803"/>
    </source>
</evidence>
<dbReference type="Pfam" id="PF12833">
    <property type="entry name" value="HTH_18"/>
    <property type="match status" value="1"/>
</dbReference>
<evidence type="ECO:0000313" key="8">
    <source>
        <dbReference type="EMBL" id="BDW93759.1"/>
    </source>
</evidence>
<dbReference type="Gene3D" id="1.10.10.60">
    <property type="entry name" value="Homeodomain-like"/>
    <property type="match status" value="2"/>
</dbReference>
<keyword evidence="5" id="KW-0804">Transcription</keyword>
<dbReference type="PANTHER" id="PTHR43280:SF29">
    <property type="entry name" value="ARAC-FAMILY TRANSCRIPTIONAL REGULATOR"/>
    <property type="match status" value="1"/>
</dbReference>
<keyword evidence="3" id="KW-0805">Transcription regulation</keyword>
<dbReference type="PANTHER" id="PTHR43280">
    <property type="entry name" value="ARAC-FAMILY TRANSCRIPTIONAL REGULATOR"/>
    <property type="match status" value="1"/>
</dbReference>
<evidence type="ECO:0000313" key="9">
    <source>
        <dbReference type="Proteomes" id="UP001330184"/>
    </source>
</evidence>
<dbReference type="EMBL" id="AP027268">
    <property type="protein sequence ID" value="BDW93759.1"/>
    <property type="molecule type" value="Genomic_DNA"/>
</dbReference>
<proteinExistence type="predicted"/>
<evidence type="ECO:0000256" key="4">
    <source>
        <dbReference type="ARBA" id="ARBA00023125"/>
    </source>
</evidence>
<reference evidence="8 9" key="1">
    <citation type="submission" date="2023-01" db="EMBL/GenBank/DDBJ databases">
        <title>Complete genome sequence of Muricauda aquimarina strain IFOP_LL357.</title>
        <authorList>
            <person name="Gajardo G."/>
            <person name="Ueki S."/>
            <person name="Maruyama F."/>
        </authorList>
    </citation>
    <scope>NUCLEOTIDE SEQUENCE [LARGE SCALE GENOMIC DNA]</scope>
    <source>
        <strain evidence="8 9">IFOP_LL357</strain>
    </source>
</reference>
<dbReference type="AlphaFoldDB" id="A0AA48HBD1"/>
<evidence type="ECO:0000259" key="7">
    <source>
        <dbReference type="PROSITE" id="PS01124"/>
    </source>
</evidence>
<keyword evidence="9" id="KW-1185">Reference proteome</keyword>
<dbReference type="Pfam" id="PF07719">
    <property type="entry name" value="TPR_2"/>
    <property type="match status" value="1"/>
</dbReference>
<gene>
    <name evidence="8" type="ORF">MACH07_25910</name>
</gene>
<evidence type="ECO:0000256" key="5">
    <source>
        <dbReference type="ARBA" id="ARBA00023163"/>
    </source>
</evidence>
<dbReference type="InterPro" id="IPR018060">
    <property type="entry name" value="HTH_AraC"/>
</dbReference>
<evidence type="ECO:0000256" key="3">
    <source>
        <dbReference type="ARBA" id="ARBA00023015"/>
    </source>
</evidence>
<feature type="domain" description="HTH araC/xylS-type" evidence="7">
    <location>
        <begin position="490"/>
        <end position="591"/>
    </location>
</feature>
<feature type="repeat" description="TPR" evidence="6">
    <location>
        <begin position="296"/>
        <end position="329"/>
    </location>
</feature>
<keyword evidence="2 6" id="KW-0802">TPR repeat</keyword>
<dbReference type="SUPFAM" id="SSF46689">
    <property type="entry name" value="Homeodomain-like"/>
    <property type="match status" value="1"/>
</dbReference>
<dbReference type="InterPro" id="IPR009057">
    <property type="entry name" value="Homeodomain-like_sf"/>
</dbReference>
<dbReference type="InterPro" id="IPR019734">
    <property type="entry name" value="TPR_rpt"/>
</dbReference>
<keyword evidence="1" id="KW-0677">Repeat</keyword>
<name>A0AA48HBD1_9FLAO</name>
<dbReference type="SMART" id="SM00342">
    <property type="entry name" value="HTH_ARAC"/>
    <property type="match status" value="1"/>
</dbReference>
<sequence>MNKKSIAVLPFVNMSNDINNEYFCDGLTEEIINALAKIKQLSVTSRTSSFYFKNKTVTVEQIREKLNVATFIEGSVRTSKRKMRITVQMIDTLEDFHFWSEVFDRNPEDVFEIQEEISHFIAEKLREHIGHLEIEDKLIERYEVPVPVYREYLKGRYYLMKLDYDSSLKAIEIFKSIIERSPNFVNPYLDINQAYTFMGTMGLLPAFEAFQKAQSFFEKARSLSPNSSRVQLNLAWIECWQNWNLKKAYEHANKALETQPTDEIYLTISNLLTVEGKLGPAQNYIDKALELDPFSSINHHYKGFLYYLQEDYDKAKRYLEKALELNPNLPFPPIYIGNSLLLSGKPIEALSYFNTLSGISIKDLTKLGGKTMCYAVLGETTKCDDGIKELESYLTSDLVEKALIFLILVYALLENEDKVLEYVKEAFNNHLPLVLLLNPSPVLKSFKNNQHYKDIMLRAIPDNVNYKQKKKYKQALLDTNEVTRYSKELKQIMIDYKLYLNPDLSLKDLASYLDLPANYVSQLLNLGFQKNFSEYINTFRINEFKERILLEENKGLTIMAIAYDSGFNSKTVFNTFFKKIEGVTPNAYLKSHR</sequence>
<dbReference type="GO" id="GO:0043565">
    <property type="term" value="F:sequence-specific DNA binding"/>
    <property type="evidence" value="ECO:0007669"/>
    <property type="project" value="InterPro"/>
</dbReference>
<feature type="repeat" description="TPR" evidence="6">
    <location>
        <begin position="262"/>
        <end position="295"/>
    </location>
</feature>
<organism evidence="8 9">
    <name type="scientific">Flagellimonas marinaquae</name>
    <dbReference type="NCBI Taxonomy" id="254955"/>
    <lineage>
        <taxon>Bacteria</taxon>
        <taxon>Pseudomonadati</taxon>
        <taxon>Bacteroidota</taxon>
        <taxon>Flavobacteriia</taxon>
        <taxon>Flavobacteriales</taxon>
        <taxon>Flavobacteriaceae</taxon>
        <taxon>Flagellimonas</taxon>
    </lineage>
</organism>
<evidence type="ECO:0000256" key="1">
    <source>
        <dbReference type="ARBA" id="ARBA00022737"/>
    </source>
</evidence>
<dbReference type="PROSITE" id="PS50005">
    <property type="entry name" value="TPR"/>
    <property type="match status" value="2"/>
</dbReference>
<dbReference type="SUPFAM" id="SSF81901">
    <property type="entry name" value="HCP-like"/>
    <property type="match status" value="1"/>
</dbReference>
<dbReference type="Gene3D" id="1.25.40.10">
    <property type="entry name" value="Tetratricopeptide repeat domain"/>
    <property type="match status" value="2"/>
</dbReference>
<dbReference type="GO" id="GO:0003700">
    <property type="term" value="F:DNA-binding transcription factor activity"/>
    <property type="evidence" value="ECO:0007669"/>
    <property type="project" value="InterPro"/>
</dbReference>
<dbReference type="PROSITE" id="PS01124">
    <property type="entry name" value="HTH_ARAC_FAMILY_2"/>
    <property type="match status" value="1"/>
</dbReference>
<dbReference type="InterPro" id="IPR011990">
    <property type="entry name" value="TPR-like_helical_dom_sf"/>
</dbReference>
<keyword evidence="4" id="KW-0238">DNA-binding</keyword>
<accession>A0AA48HBD1</accession>